<gene>
    <name evidence="15" type="ORF">JTE90_003570</name>
</gene>
<evidence type="ECO:0000256" key="12">
    <source>
        <dbReference type="RuleBase" id="RU000688"/>
    </source>
</evidence>
<feature type="transmembrane region" description="Helical" evidence="13">
    <location>
        <begin position="201"/>
        <end position="223"/>
    </location>
</feature>
<keyword evidence="4 12" id="KW-0812">Transmembrane</keyword>
<dbReference type="AlphaFoldDB" id="A0AAV6VLY5"/>
<keyword evidence="9 12" id="KW-0675">Receptor</keyword>
<feature type="transmembrane region" description="Helical" evidence="13">
    <location>
        <begin position="120"/>
        <end position="138"/>
    </location>
</feature>
<feature type="transmembrane region" description="Helical" evidence="13">
    <location>
        <begin position="158"/>
        <end position="180"/>
    </location>
</feature>
<organism evidence="15 16">
    <name type="scientific">Oedothorax gibbosus</name>
    <dbReference type="NCBI Taxonomy" id="931172"/>
    <lineage>
        <taxon>Eukaryota</taxon>
        <taxon>Metazoa</taxon>
        <taxon>Ecdysozoa</taxon>
        <taxon>Arthropoda</taxon>
        <taxon>Chelicerata</taxon>
        <taxon>Arachnida</taxon>
        <taxon>Araneae</taxon>
        <taxon>Araneomorphae</taxon>
        <taxon>Entelegynae</taxon>
        <taxon>Araneoidea</taxon>
        <taxon>Linyphiidae</taxon>
        <taxon>Erigoninae</taxon>
        <taxon>Oedothorax</taxon>
    </lineage>
</organism>
<evidence type="ECO:0000256" key="7">
    <source>
        <dbReference type="ARBA" id="ARBA00023136"/>
    </source>
</evidence>
<evidence type="ECO:0000256" key="10">
    <source>
        <dbReference type="ARBA" id="ARBA00023180"/>
    </source>
</evidence>
<keyword evidence="6 12" id="KW-0297">G-protein coupled receptor</keyword>
<dbReference type="InterPro" id="IPR017452">
    <property type="entry name" value="GPCR_Rhodpsn_7TM"/>
</dbReference>
<keyword evidence="8" id="KW-1015">Disulfide bond</keyword>
<feature type="domain" description="G-protein coupled receptors family 1 profile" evidence="14">
    <location>
        <begin position="100"/>
        <end position="331"/>
    </location>
</feature>
<accession>A0AAV6VLY5</accession>
<evidence type="ECO:0000259" key="14">
    <source>
        <dbReference type="PROSITE" id="PS50262"/>
    </source>
</evidence>
<evidence type="ECO:0000256" key="6">
    <source>
        <dbReference type="ARBA" id="ARBA00023040"/>
    </source>
</evidence>
<evidence type="ECO:0000256" key="2">
    <source>
        <dbReference type="ARBA" id="ARBA00010663"/>
    </source>
</evidence>
<keyword evidence="5 13" id="KW-1133">Transmembrane helix</keyword>
<dbReference type="InterPro" id="IPR000276">
    <property type="entry name" value="GPCR_Rhodpsn"/>
</dbReference>
<keyword evidence="11 12" id="KW-0807">Transducer</keyword>
<protein>
    <recommendedName>
        <fullName evidence="14">G-protein coupled receptors family 1 profile domain-containing protein</fullName>
    </recommendedName>
</protein>
<dbReference type="Pfam" id="PF00001">
    <property type="entry name" value="7tm_1"/>
    <property type="match status" value="1"/>
</dbReference>
<dbReference type="Proteomes" id="UP000827092">
    <property type="component" value="Unassembled WGS sequence"/>
</dbReference>
<feature type="transmembrane region" description="Helical" evidence="13">
    <location>
        <begin position="251"/>
        <end position="274"/>
    </location>
</feature>
<dbReference type="PROSITE" id="PS00237">
    <property type="entry name" value="G_PROTEIN_RECEP_F1_1"/>
    <property type="match status" value="1"/>
</dbReference>
<dbReference type="PRINTS" id="PR01565">
    <property type="entry name" value="NEUROMEDINUR"/>
</dbReference>
<comment type="caution">
    <text evidence="15">The sequence shown here is derived from an EMBL/GenBank/DDBJ whole genome shotgun (WGS) entry which is preliminary data.</text>
</comment>
<evidence type="ECO:0000256" key="13">
    <source>
        <dbReference type="SAM" id="Phobius"/>
    </source>
</evidence>
<evidence type="ECO:0000256" key="11">
    <source>
        <dbReference type="ARBA" id="ARBA00023224"/>
    </source>
</evidence>
<evidence type="ECO:0000256" key="8">
    <source>
        <dbReference type="ARBA" id="ARBA00023157"/>
    </source>
</evidence>
<dbReference type="PRINTS" id="PR00237">
    <property type="entry name" value="GPCRRHODOPSN"/>
</dbReference>
<proteinExistence type="inferred from homology"/>
<keyword evidence="7 13" id="KW-0472">Membrane</keyword>
<feature type="transmembrane region" description="Helical" evidence="13">
    <location>
        <begin position="88"/>
        <end position="108"/>
    </location>
</feature>
<dbReference type="SUPFAM" id="SSF81321">
    <property type="entry name" value="Family A G protein-coupled receptor-like"/>
    <property type="match status" value="1"/>
</dbReference>
<comment type="similarity">
    <text evidence="2 12">Belongs to the G-protein coupled receptor 1 family.</text>
</comment>
<name>A0AAV6VLY5_9ARAC</name>
<evidence type="ECO:0000313" key="15">
    <source>
        <dbReference type="EMBL" id="KAG8196556.1"/>
    </source>
</evidence>
<comment type="subcellular location">
    <subcellularLocation>
        <location evidence="1">Cell membrane</location>
        <topology evidence="1">Multi-pass membrane protein</topology>
    </subcellularLocation>
</comment>
<evidence type="ECO:0000256" key="5">
    <source>
        <dbReference type="ARBA" id="ARBA00022989"/>
    </source>
</evidence>
<evidence type="ECO:0000256" key="3">
    <source>
        <dbReference type="ARBA" id="ARBA00022475"/>
    </source>
</evidence>
<evidence type="ECO:0000256" key="1">
    <source>
        <dbReference type="ARBA" id="ARBA00004651"/>
    </source>
</evidence>
<keyword evidence="10" id="KW-0325">Glycoprotein</keyword>
<keyword evidence="16" id="KW-1185">Reference proteome</keyword>
<dbReference type="EMBL" id="JAFNEN010000068">
    <property type="protein sequence ID" value="KAG8196556.1"/>
    <property type="molecule type" value="Genomic_DNA"/>
</dbReference>
<evidence type="ECO:0000256" key="4">
    <source>
        <dbReference type="ARBA" id="ARBA00022692"/>
    </source>
</evidence>
<dbReference type="PANTHER" id="PTHR24243">
    <property type="entry name" value="G-PROTEIN COUPLED RECEPTOR"/>
    <property type="match status" value="1"/>
</dbReference>
<evidence type="ECO:0000313" key="16">
    <source>
        <dbReference type="Proteomes" id="UP000827092"/>
    </source>
</evidence>
<dbReference type="InterPro" id="IPR005390">
    <property type="entry name" value="NeuromedU_rcpt"/>
</dbReference>
<dbReference type="PANTHER" id="PTHR24243:SF208">
    <property type="entry name" value="PYROKININ-1 RECEPTOR"/>
    <property type="match status" value="1"/>
</dbReference>
<dbReference type="PROSITE" id="PS50262">
    <property type="entry name" value="G_PROTEIN_RECEP_F1_2"/>
    <property type="match status" value="1"/>
</dbReference>
<reference evidence="15 16" key="1">
    <citation type="journal article" date="2022" name="Nat. Ecol. Evol.">
        <title>A masculinizing supergene underlies an exaggerated male reproductive morph in a spider.</title>
        <authorList>
            <person name="Hendrickx F."/>
            <person name="De Corte Z."/>
            <person name="Sonet G."/>
            <person name="Van Belleghem S.M."/>
            <person name="Kostlbacher S."/>
            <person name="Vangestel C."/>
        </authorList>
    </citation>
    <scope>NUCLEOTIDE SEQUENCE [LARGE SCALE GENOMIC DNA]</scope>
    <source>
        <strain evidence="15">W744_W776</strain>
    </source>
</reference>
<dbReference type="GO" id="GO:0005886">
    <property type="term" value="C:plasma membrane"/>
    <property type="evidence" value="ECO:0007669"/>
    <property type="project" value="UniProtKB-SubCell"/>
</dbReference>
<dbReference type="GO" id="GO:0001607">
    <property type="term" value="F:neuromedin U receptor activity"/>
    <property type="evidence" value="ECO:0007669"/>
    <property type="project" value="InterPro"/>
</dbReference>
<sequence length="331" mass="37041">MSPILKKDIRKIKTENTTTDISWLGQTLETMAIENTITYCDPGSHTPDCIRANLSLEQFIMNITNNTEKSVADIMGERQDPYALPMTIVYMIIFITGLIGNVCTCIVITKNRYMHTATNYYLFSLAVSDLLLLILGLPQDINHLWHKYPYLFGEVFCVVRGFISEASTNASIFTITAFTVERYLAICHPLKAHTMSRLSRAIKFIVVIWIMSALSAISMGYQLGIIYEKDEMDEDILETATCSVKRELSHAFVVSTAVFFIFPATLLCVLYALIGLQLKRSTEVGRKHVASNVNGSNGKVQGVILNSHGRCAKNRKSSSASRKDVIKMLSK</sequence>
<evidence type="ECO:0000256" key="9">
    <source>
        <dbReference type="ARBA" id="ARBA00023170"/>
    </source>
</evidence>
<keyword evidence="3" id="KW-1003">Cell membrane</keyword>
<dbReference type="Gene3D" id="1.20.1070.10">
    <property type="entry name" value="Rhodopsin 7-helix transmembrane proteins"/>
    <property type="match status" value="1"/>
</dbReference>